<feature type="region of interest" description="Disordered" evidence="1">
    <location>
        <begin position="680"/>
        <end position="740"/>
    </location>
</feature>
<accession>A0A139HN75</accession>
<dbReference type="AlphaFoldDB" id="A0A139HN75"/>
<dbReference type="STRING" id="321146.A0A139HN75"/>
<feature type="transmembrane region" description="Helical" evidence="2">
    <location>
        <begin position="911"/>
        <end position="932"/>
    </location>
</feature>
<dbReference type="PANTHER" id="PTHR35394:SF5">
    <property type="entry name" value="DUF3176 DOMAIN-CONTAINING PROTEIN"/>
    <property type="match status" value="1"/>
</dbReference>
<feature type="transmembrane region" description="Helical" evidence="2">
    <location>
        <begin position="175"/>
        <end position="193"/>
    </location>
</feature>
<reference evidence="3 4" key="1">
    <citation type="submission" date="2015-07" db="EMBL/GenBank/DDBJ databases">
        <title>Comparative genomics of the Sigatoka disease complex on banana suggests a link between parallel evolutionary changes in Pseudocercospora fijiensis and Pseudocercospora eumusae and increased virulence on the banana host.</title>
        <authorList>
            <person name="Chang T.-C."/>
            <person name="Salvucci A."/>
            <person name="Crous P.W."/>
            <person name="Stergiopoulos I."/>
        </authorList>
    </citation>
    <scope>NUCLEOTIDE SEQUENCE [LARGE SCALE GENOMIC DNA]</scope>
    <source>
        <strain evidence="3 4">CBS 114824</strain>
    </source>
</reference>
<feature type="compositionally biased region" description="Polar residues" evidence="1">
    <location>
        <begin position="695"/>
        <end position="714"/>
    </location>
</feature>
<feature type="transmembrane region" description="Helical" evidence="2">
    <location>
        <begin position="598"/>
        <end position="620"/>
    </location>
</feature>
<proteinExistence type="predicted"/>
<evidence type="ECO:0000256" key="2">
    <source>
        <dbReference type="SAM" id="Phobius"/>
    </source>
</evidence>
<name>A0A139HN75_9PEZI</name>
<feature type="transmembrane region" description="Helical" evidence="2">
    <location>
        <begin position="76"/>
        <end position="95"/>
    </location>
</feature>
<dbReference type="Proteomes" id="UP000070133">
    <property type="component" value="Unassembled WGS sequence"/>
</dbReference>
<protein>
    <submittedName>
        <fullName evidence="3">Uncharacterized protein</fullName>
    </submittedName>
</protein>
<dbReference type="InterPro" id="IPR021514">
    <property type="entry name" value="DUF3176"/>
</dbReference>
<keyword evidence="2" id="KW-0472">Membrane</keyword>
<feature type="transmembrane region" description="Helical" evidence="2">
    <location>
        <begin position="107"/>
        <end position="129"/>
    </location>
</feature>
<keyword evidence="2" id="KW-0812">Transmembrane</keyword>
<keyword evidence="4" id="KW-1185">Reference proteome</keyword>
<organism evidence="3 4">
    <name type="scientific">Pseudocercospora eumusae</name>
    <dbReference type="NCBI Taxonomy" id="321146"/>
    <lineage>
        <taxon>Eukaryota</taxon>
        <taxon>Fungi</taxon>
        <taxon>Dikarya</taxon>
        <taxon>Ascomycota</taxon>
        <taxon>Pezizomycotina</taxon>
        <taxon>Dothideomycetes</taxon>
        <taxon>Dothideomycetidae</taxon>
        <taxon>Mycosphaerellales</taxon>
        <taxon>Mycosphaerellaceae</taxon>
        <taxon>Pseudocercospora</taxon>
    </lineage>
</organism>
<feature type="transmembrane region" description="Helical" evidence="2">
    <location>
        <begin position="868"/>
        <end position="891"/>
    </location>
</feature>
<feature type="compositionally biased region" description="Low complexity" evidence="1">
    <location>
        <begin position="722"/>
        <end position="740"/>
    </location>
</feature>
<evidence type="ECO:0000313" key="4">
    <source>
        <dbReference type="Proteomes" id="UP000070133"/>
    </source>
</evidence>
<keyword evidence="2" id="KW-1133">Transmembrane helix</keyword>
<evidence type="ECO:0000256" key="1">
    <source>
        <dbReference type="SAM" id="MobiDB-lite"/>
    </source>
</evidence>
<comment type="caution">
    <text evidence="3">The sequence shown here is derived from an EMBL/GenBank/DDBJ whole genome shotgun (WGS) entry which is preliminary data.</text>
</comment>
<dbReference type="Pfam" id="PF11374">
    <property type="entry name" value="DUF3176"/>
    <property type="match status" value="1"/>
</dbReference>
<gene>
    <name evidence="3" type="ORF">AC578_9236</name>
</gene>
<dbReference type="EMBL" id="LFZN01000025">
    <property type="protein sequence ID" value="KXT03935.1"/>
    <property type="molecule type" value="Genomic_DNA"/>
</dbReference>
<dbReference type="OrthoDB" id="5376804at2759"/>
<sequence length="951" mass="103972">MANPWRLNPRTTTWKGQHDTISLSPLRQAAASYSTSEITAQTSLMSKGSEESPEKLTHGVDTRTPRLLAVWWQEGIAAFFLAASAIASFATLYPYQGKPLPDWPYSITIGALLSTYSVILRLTASFLVAEGLAQLKWQWFNKNERPLHDLVLHDEATRGPLGAIKFLATSPLPRSWQWLACVLIVIGLLIGPFTQQVLQYTQCTVAVPRSEMRRAHVPRASIFVGNGTHDGAAINTLVLGEQASINAGLYTTGQVSAVCPSGNCTFNSYKSVGYCSTCIDVSADAKVVVVNNTNSVPPFNNTVITTTSLSSGLSVVYNSPENDESAKFDFGQSGYTNHGSNIQILFGLPGHPMDPATRGLPIGCDDLATNQTWRCQGFGAANCTLDPCVRTYTGEVVNGTFKETVIAQTLPTEEIWNTTVGPGPLGRYFTSTLDTSCLTDHERQSLKAAGFRFNDTSIYTPYTYFNASYARPTNNSDLLQLEKGYLNRGCVYAMDLFFSHGLGLYLGPQMNGTLTGTSSSYGNSINSFQGSQLLQLIYNYGNFSFERTESLLNNISLSLTNYMRLNPIPDLYRDDAYTSSLPATGDSTEMKTCLRVKWAWLALPTAVAILTLVFFVGMVTSASRMPKTVRTWKHSPLPLLFLGPGKQDLGYQSSRPGLDGHSHDVSGMNSRARELKVRLEPGPGGVIDDAPAQPSPTKRATRTSTANGKSSVRSAKSPARETASPPGTPTTTRASTSATLTGWSHTPSNLTLIWLAISLPLVTWDTGYVLLRPHSMPGGKFHKPLWIPYELYGTVDYVYGFKALESNNGWTAAQGWVNALETAAYGVYLYIVYKYGEREPIQGRGAPDKSVMGQLRALSESRTISGKYATAAVLLAYSTAFLTFWKTVLYWLLEAFGGFHNIGHNSLSNLIFLWIIPNGAWLIFPAYMVYVFGNEILQGLEVAANSTKKTR</sequence>
<dbReference type="PANTHER" id="PTHR35394">
    <property type="entry name" value="DUF3176 DOMAIN-CONTAINING PROTEIN"/>
    <property type="match status" value="1"/>
</dbReference>
<evidence type="ECO:0000313" key="3">
    <source>
        <dbReference type="EMBL" id="KXT03935.1"/>
    </source>
</evidence>